<feature type="transmembrane region" description="Helical" evidence="2">
    <location>
        <begin position="147"/>
        <end position="167"/>
    </location>
</feature>
<evidence type="ECO:0000256" key="2">
    <source>
        <dbReference type="SAM" id="Phobius"/>
    </source>
</evidence>
<feature type="transmembrane region" description="Helical" evidence="2">
    <location>
        <begin position="174"/>
        <end position="199"/>
    </location>
</feature>
<keyword evidence="4" id="KW-1185">Reference proteome</keyword>
<feature type="transmembrane region" description="Helical" evidence="2">
    <location>
        <begin position="27"/>
        <end position="50"/>
    </location>
</feature>
<feature type="transmembrane region" description="Helical" evidence="2">
    <location>
        <begin position="87"/>
        <end position="109"/>
    </location>
</feature>
<dbReference type="InterPro" id="IPR009339">
    <property type="entry name" value="DUF998"/>
</dbReference>
<organism evidence="3 4">
    <name type="scientific">Cellulomonas shaoxiangyii</name>
    <dbReference type="NCBI Taxonomy" id="2566013"/>
    <lineage>
        <taxon>Bacteria</taxon>
        <taxon>Bacillati</taxon>
        <taxon>Actinomycetota</taxon>
        <taxon>Actinomycetes</taxon>
        <taxon>Micrococcales</taxon>
        <taxon>Cellulomonadaceae</taxon>
        <taxon>Cellulomonas</taxon>
    </lineage>
</organism>
<protein>
    <submittedName>
        <fullName evidence="3">DUF998 domain-containing protein</fullName>
    </submittedName>
</protein>
<keyword evidence="2" id="KW-0812">Transmembrane</keyword>
<accession>A0A4P7SM11</accession>
<gene>
    <name evidence="3" type="ORF">E5225_15750</name>
</gene>
<dbReference type="AlphaFoldDB" id="A0A4P7SM11"/>
<dbReference type="Pfam" id="PF06197">
    <property type="entry name" value="DUF998"/>
    <property type="match status" value="1"/>
</dbReference>
<feature type="region of interest" description="Disordered" evidence="1">
    <location>
        <begin position="1"/>
        <end position="20"/>
    </location>
</feature>
<dbReference type="EMBL" id="CP039291">
    <property type="protein sequence ID" value="QCB94798.1"/>
    <property type="molecule type" value="Genomic_DNA"/>
</dbReference>
<keyword evidence="2" id="KW-1133">Transmembrane helix</keyword>
<dbReference type="Proteomes" id="UP000296469">
    <property type="component" value="Chromosome"/>
</dbReference>
<dbReference type="KEGG" id="celz:E5225_15750"/>
<keyword evidence="2" id="KW-0472">Membrane</keyword>
<proteinExistence type="predicted"/>
<sequence>MAAARPGGQVSSAERPVRPPGAGQRRALALGAAAWLVQPLYVVAELLAAARSSAPYSLLDQTISDLGATTCTAIDYAHGPVEVCSPWYPVINASLVVFGLLLAVGAVLLRRFLPRRRSATASTVAWVVVGLSSVATGLVPLDRDLTLHSLVALPALLASPAALLLLAASLRRAVPWLSAATAAVGLASLVGAVAFLVTTGSPDLGGLWERLGFWPTYLWLPVVAAVLLRRART</sequence>
<feature type="transmembrane region" description="Helical" evidence="2">
    <location>
        <begin position="121"/>
        <end position="141"/>
    </location>
</feature>
<name>A0A4P7SM11_9CELL</name>
<dbReference type="OrthoDB" id="5191116at2"/>
<feature type="transmembrane region" description="Helical" evidence="2">
    <location>
        <begin position="211"/>
        <end position="228"/>
    </location>
</feature>
<evidence type="ECO:0000313" key="3">
    <source>
        <dbReference type="EMBL" id="QCB94798.1"/>
    </source>
</evidence>
<reference evidence="3 4" key="1">
    <citation type="submission" date="2019-04" db="EMBL/GenBank/DDBJ databases">
        <title>Isolation and identification of Cellulomonas shaoxiangyii sp. Nov. isolated from feces of the Tibetan antelopes (Pantholops hodgsonii) in the Qinghai-Tibet plateau of China.</title>
        <authorList>
            <person name="Tian Z."/>
        </authorList>
    </citation>
    <scope>NUCLEOTIDE SEQUENCE [LARGE SCALE GENOMIC DNA]</scope>
    <source>
        <strain evidence="3 4">Z28</strain>
    </source>
</reference>
<evidence type="ECO:0000256" key="1">
    <source>
        <dbReference type="SAM" id="MobiDB-lite"/>
    </source>
</evidence>
<evidence type="ECO:0000313" key="4">
    <source>
        <dbReference type="Proteomes" id="UP000296469"/>
    </source>
</evidence>